<dbReference type="InterPro" id="IPR012334">
    <property type="entry name" value="Pectin_lyas_fold"/>
</dbReference>
<feature type="transmembrane region" description="Helical" evidence="1">
    <location>
        <begin position="696"/>
        <end position="713"/>
    </location>
</feature>
<feature type="transmembrane region" description="Helical" evidence="1">
    <location>
        <begin position="634"/>
        <end position="654"/>
    </location>
</feature>
<proteinExistence type="predicted"/>
<feature type="transmembrane region" description="Helical" evidence="1">
    <location>
        <begin position="294"/>
        <end position="317"/>
    </location>
</feature>
<feature type="transmembrane region" description="Helical" evidence="1">
    <location>
        <begin position="329"/>
        <end position="362"/>
    </location>
</feature>
<feature type="transmembrane region" description="Helical" evidence="1">
    <location>
        <begin position="374"/>
        <end position="392"/>
    </location>
</feature>
<feature type="transmembrane region" description="Helical" evidence="1">
    <location>
        <begin position="795"/>
        <end position="816"/>
    </location>
</feature>
<reference evidence="3" key="1">
    <citation type="submission" date="2022-09" db="EMBL/GenBank/DDBJ databases">
        <title>Actin cytoskeleton and complex cell architecture in an #Asgard archaeon.</title>
        <authorList>
            <person name="Ponce Toledo R.I."/>
            <person name="Schleper C."/>
            <person name="Rodrigues Oliveira T."/>
            <person name="Wollweber F."/>
            <person name="Xu J."/>
            <person name="Rittmann S."/>
            <person name="Klingl A."/>
            <person name="Pilhofer M."/>
        </authorList>
    </citation>
    <scope>NUCLEOTIDE SEQUENCE</scope>
    <source>
        <strain evidence="3">B-35</strain>
    </source>
</reference>
<sequence>MNSKKWDTKNTRKYYFGILLVLMVITIQLLEENEQLDFDKTDKRIGDQKINNLSVQFASTPKRSSSPEIQEIEGSITINGTDNFSQLPWITGKGTETEPYRITNLEIDMTNFRAGLQLFNIHKYMLIEHLKITKDKKWFQTGPIDSIYGQYSDCFALELWNCSKTMILDCEINAPEAFGIWIENSTEISIANSTIKNTDAGIATINSNNISALNNIIRYTNIGFGGVSCNTSTFSHNKIYFSTEEDVALLQCNNVTITDNEIYYCEALHEIYQENCVNIIIESNKSKFGLSRWILLRILFVGIPILIIIGITWAILIRKPDKKYLVLYGISYLLLSGLFTFFPVLFQVLGSILLFLGMISVWKNKKKFQKIHQFIHDWIFPLTFLISLASLFNETLPTALKIGISVGTFLTIIGYEGINIINFRSSDNNQKKIPNLLLRELFDLFMNMINTILCIYFIQNFLFAYLMIFKDFTILLLLEAIKTKFFSYYYYYSHFQIVDLVVLITTSAILFIKLRWDLDNGEEFRVKIENYSFKKNFFQFLKGEKRSILSSQPLLEENSKHKKNDFSNQKYREIFCFLLILILVVIGFFFFEDEYMLWYGLTLPLLLFPTIGILGIILFYLAFKRDLKSQQFKLGLLIAIFCLSTYILLVSRVPTPRINIFYYGVSFPILVGINIIAVLTFIIVLNNQIYQEKMQLVGYYIIFIVAFLGMYYFPTSKWVFNFPIYHYFAEVFTPAFILLMLCSILGMASVLISKSKKFQKRINFCLLIVNLLNCLVPLLPLLILKAPDIGLNFQLGMNTMPMILTIFIFTLLNTISSQQNDPPKVLSLTMKKYQNRLNITMDWIIWAILLINFIGTMAIFQYQRLYYFSLEIFSLSPVFTLLFIQLVITILISIFLIISIKFNQFSSIWKLLTFLSLIVVFILELITKNNIIERNSYGLSDELLLDPMYFGNHLTTILWAIWFINKYYQKRQNQTKSKNVLLIEESRRVLQMQENNR</sequence>
<feature type="transmembrane region" description="Helical" evidence="1">
    <location>
        <begin position="12"/>
        <end position="30"/>
    </location>
</feature>
<feature type="transmembrane region" description="Helical" evidence="1">
    <location>
        <begin position="725"/>
        <end position="752"/>
    </location>
</feature>
<dbReference type="EMBL" id="CP104013">
    <property type="protein sequence ID" value="UYP47680.1"/>
    <property type="molecule type" value="Genomic_DNA"/>
</dbReference>
<dbReference type="Gene3D" id="2.160.20.10">
    <property type="entry name" value="Single-stranded right-handed beta-helix, Pectin lyase-like"/>
    <property type="match status" value="1"/>
</dbReference>
<feature type="transmembrane region" description="Helical" evidence="1">
    <location>
        <begin position="489"/>
        <end position="512"/>
    </location>
</feature>
<feature type="transmembrane region" description="Helical" evidence="1">
    <location>
        <begin position="947"/>
        <end position="968"/>
    </location>
</feature>
<keyword evidence="1" id="KW-1133">Transmembrane helix</keyword>
<feature type="transmembrane region" description="Helical" evidence="1">
    <location>
        <begin position="597"/>
        <end position="622"/>
    </location>
</feature>
<feature type="transmembrane region" description="Helical" evidence="1">
    <location>
        <begin position="837"/>
        <end position="860"/>
    </location>
</feature>
<dbReference type="SUPFAM" id="SSF51126">
    <property type="entry name" value="Pectin lyase-like"/>
    <property type="match status" value="1"/>
</dbReference>
<protein>
    <recommendedName>
        <fullName evidence="2">Right handed beta helix domain-containing protein</fullName>
    </recommendedName>
</protein>
<dbReference type="InterPro" id="IPR011050">
    <property type="entry name" value="Pectin_lyase_fold/virulence"/>
</dbReference>
<organism evidence="3 4">
    <name type="scientific">Candidatus Lokiarchaeum ossiferum</name>
    <dbReference type="NCBI Taxonomy" id="2951803"/>
    <lineage>
        <taxon>Archaea</taxon>
        <taxon>Promethearchaeati</taxon>
        <taxon>Promethearchaeota</taxon>
        <taxon>Promethearchaeia</taxon>
        <taxon>Promethearchaeales</taxon>
        <taxon>Promethearchaeaceae</taxon>
        <taxon>Candidatus Lokiarchaeum</taxon>
    </lineage>
</organism>
<name>A0ABY6HVX9_9ARCH</name>
<accession>A0ABY6HVX9</accession>
<feature type="transmembrane region" description="Helical" evidence="1">
    <location>
        <begin position="404"/>
        <end position="423"/>
    </location>
</feature>
<evidence type="ECO:0000313" key="3">
    <source>
        <dbReference type="EMBL" id="UYP47680.1"/>
    </source>
</evidence>
<keyword evidence="1" id="KW-0472">Membrane</keyword>
<feature type="transmembrane region" description="Helical" evidence="1">
    <location>
        <begin position="444"/>
        <end position="469"/>
    </location>
</feature>
<evidence type="ECO:0000256" key="1">
    <source>
        <dbReference type="SAM" id="Phobius"/>
    </source>
</evidence>
<feature type="transmembrane region" description="Helical" evidence="1">
    <location>
        <begin position="571"/>
        <end position="591"/>
    </location>
</feature>
<feature type="transmembrane region" description="Helical" evidence="1">
    <location>
        <begin position="872"/>
        <end position="896"/>
    </location>
</feature>
<feature type="transmembrane region" description="Helical" evidence="1">
    <location>
        <begin position="764"/>
        <end position="783"/>
    </location>
</feature>
<keyword evidence="4" id="KW-1185">Reference proteome</keyword>
<evidence type="ECO:0000259" key="2">
    <source>
        <dbReference type="Pfam" id="PF13229"/>
    </source>
</evidence>
<gene>
    <name evidence="3" type="ORF">NEF87_003965</name>
</gene>
<feature type="transmembrane region" description="Helical" evidence="1">
    <location>
        <begin position="660"/>
        <end position="684"/>
    </location>
</feature>
<dbReference type="InterPro" id="IPR039448">
    <property type="entry name" value="Beta_helix"/>
</dbReference>
<evidence type="ECO:0000313" key="4">
    <source>
        <dbReference type="Proteomes" id="UP001208689"/>
    </source>
</evidence>
<feature type="domain" description="Right handed beta helix" evidence="2">
    <location>
        <begin position="157"/>
        <end position="285"/>
    </location>
</feature>
<feature type="transmembrane region" description="Helical" evidence="1">
    <location>
        <begin position="908"/>
        <end position="927"/>
    </location>
</feature>
<keyword evidence="1" id="KW-0812">Transmembrane</keyword>
<dbReference type="Proteomes" id="UP001208689">
    <property type="component" value="Chromosome"/>
</dbReference>
<dbReference type="Pfam" id="PF13229">
    <property type="entry name" value="Beta_helix"/>
    <property type="match status" value="1"/>
</dbReference>